<organism evidence="1 2">
    <name type="scientific">Adonisia turfae CCMR0081</name>
    <dbReference type="NCBI Taxonomy" id="2292702"/>
    <lineage>
        <taxon>Bacteria</taxon>
        <taxon>Bacillati</taxon>
        <taxon>Cyanobacteriota</taxon>
        <taxon>Adonisia</taxon>
        <taxon>Adonisia turfae</taxon>
    </lineage>
</organism>
<dbReference type="AlphaFoldDB" id="A0A6M0RJW7"/>
<proteinExistence type="predicted"/>
<accession>A0A6M0RJW7</accession>
<reference evidence="1 2" key="1">
    <citation type="journal article" date="2020" name="Microb. Ecol.">
        <title>Ecogenomics of the Marine Benthic Filamentous Cyanobacterium Adonisia.</title>
        <authorList>
            <person name="Walter J.M."/>
            <person name="Coutinho F.H."/>
            <person name="Leomil L."/>
            <person name="Hargreaves P.I."/>
            <person name="Campeao M.E."/>
            <person name="Vieira V.V."/>
            <person name="Silva B.S."/>
            <person name="Fistarol G.O."/>
            <person name="Salomon P.S."/>
            <person name="Sawabe T."/>
            <person name="Mino S."/>
            <person name="Hosokawa M."/>
            <person name="Miyashita H."/>
            <person name="Maruyama F."/>
            <person name="van Verk M.C."/>
            <person name="Dutilh B.E."/>
            <person name="Thompson C.C."/>
            <person name="Thompson F.L."/>
        </authorList>
    </citation>
    <scope>NUCLEOTIDE SEQUENCE [LARGE SCALE GENOMIC DNA]</scope>
    <source>
        <strain evidence="1 2">CCMR0081</strain>
    </source>
</reference>
<gene>
    <name evidence="1" type="ORF">DXZ20_12395</name>
</gene>
<dbReference type="EMBL" id="QXHD01000004">
    <property type="protein sequence ID" value="NEZ56459.1"/>
    <property type="molecule type" value="Genomic_DNA"/>
</dbReference>
<dbReference type="RefSeq" id="WP_163698467.1">
    <property type="nucleotide sequence ID" value="NZ_QXHD01000004.1"/>
</dbReference>
<sequence length="109" mass="12453">MEIILSTDISDLGKITTSSKSIIVNILNETLASIHEYEFSSRIGCSLDEFKELINDFRKWEKPRPSGEEYLKKGIKIVLPLEKWIIFSQAMNAICYGVNIPNFEEKIGI</sequence>
<dbReference type="Proteomes" id="UP000481033">
    <property type="component" value="Unassembled WGS sequence"/>
</dbReference>
<keyword evidence="2" id="KW-1185">Reference proteome</keyword>
<comment type="caution">
    <text evidence="1">The sequence shown here is derived from an EMBL/GenBank/DDBJ whole genome shotgun (WGS) entry which is preliminary data.</text>
</comment>
<protein>
    <submittedName>
        <fullName evidence="1">Uncharacterized protein</fullName>
    </submittedName>
</protein>
<evidence type="ECO:0000313" key="2">
    <source>
        <dbReference type="Proteomes" id="UP000481033"/>
    </source>
</evidence>
<name>A0A6M0RJW7_9CYAN</name>
<evidence type="ECO:0000313" key="1">
    <source>
        <dbReference type="EMBL" id="NEZ56459.1"/>
    </source>
</evidence>